<evidence type="ECO:0000313" key="2">
    <source>
        <dbReference type="EMBL" id="ETR69288.1"/>
    </source>
</evidence>
<name>A0A1V1P3A8_9BACT</name>
<evidence type="ECO:0000313" key="3">
    <source>
        <dbReference type="Proteomes" id="UP000189670"/>
    </source>
</evidence>
<keyword evidence="1" id="KW-0812">Transmembrane</keyword>
<gene>
    <name evidence="2" type="ORF">OMM_04023</name>
</gene>
<protein>
    <submittedName>
        <fullName evidence="2">Uncharacterized protein</fullName>
    </submittedName>
</protein>
<keyword evidence="1" id="KW-1133">Transmembrane helix</keyword>
<keyword evidence="1" id="KW-0472">Membrane</keyword>
<sequence>MKMLLYIFQFLTFLVAIISIKGGTWNNSEKGLKKITITGRVLLFTLCSSFIVSVFLTYQTNFESEELKSKLKSSIEKLKNLEKQSESIFKRIVTSDRKIELSYIMIDVPLKLLKREGHITLPLTDTGYSLNFYLRRELSDISDISISEFSDNENRIYISLVNYGYNHIDIDMMIDTERSFIRESRFHLEFKMSRTFMLIASLEGYSYTIEEDELTSILNDKSIIYDHQGLGKQMGGCPYFLQLNNSNEYRYILCDLTNFTTQKMEICYKSIDRYGKEIDKVLNQKK</sequence>
<reference evidence="3" key="1">
    <citation type="submission" date="2012-11" db="EMBL/GenBank/DDBJ databases">
        <authorList>
            <person name="Lucero-Rivera Y.E."/>
            <person name="Tovar-Ramirez D."/>
        </authorList>
    </citation>
    <scope>NUCLEOTIDE SEQUENCE [LARGE SCALE GENOMIC DNA]</scope>
    <source>
        <strain evidence="3">Araruama</strain>
    </source>
</reference>
<dbReference type="Proteomes" id="UP000189670">
    <property type="component" value="Unassembled WGS sequence"/>
</dbReference>
<dbReference type="AlphaFoldDB" id="A0A1V1P3A8"/>
<feature type="transmembrane region" description="Helical" evidence="1">
    <location>
        <begin position="37"/>
        <end position="58"/>
    </location>
</feature>
<accession>A0A1V1P3A8</accession>
<organism evidence="2 3">
    <name type="scientific">Candidatus Magnetoglobus multicellularis str. Araruama</name>
    <dbReference type="NCBI Taxonomy" id="890399"/>
    <lineage>
        <taxon>Bacteria</taxon>
        <taxon>Pseudomonadati</taxon>
        <taxon>Thermodesulfobacteriota</taxon>
        <taxon>Desulfobacteria</taxon>
        <taxon>Desulfobacterales</taxon>
        <taxon>Desulfobacteraceae</taxon>
        <taxon>Candidatus Magnetoglobus</taxon>
    </lineage>
</organism>
<feature type="transmembrane region" description="Helical" evidence="1">
    <location>
        <begin position="6"/>
        <end position="25"/>
    </location>
</feature>
<proteinExistence type="predicted"/>
<comment type="caution">
    <text evidence="2">The sequence shown here is derived from an EMBL/GenBank/DDBJ whole genome shotgun (WGS) entry which is preliminary data.</text>
</comment>
<dbReference type="EMBL" id="ATBP01000684">
    <property type="protein sequence ID" value="ETR69288.1"/>
    <property type="molecule type" value="Genomic_DNA"/>
</dbReference>
<evidence type="ECO:0000256" key="1">
    <source>
        <dbReference type="SAM" id="Phobius"/>
    </source>
</evidence>